<dbReference type="GO" id="GO:0004175">
    <property type="term" value="F:endopeptidase activity"/>
    <property type="evidence" value="ECO:0007669"/>
    <property type="project" value="UniProtKB-ARBA"/>
</dbReference>
<feature type="domain" description="CAAX prenyl protease 2/Lysostaphin resistance protein A-like" evidence="2">
    <location>
        <begin position="135"/>
        <end position="228"/>
    </location>
</feature>
<reference evidence="4" key="1">
    <citation type="submission" date="2018-12" db="EMBL/GenBank/DDBJ databases">
        <title>Tengunoibacter tsumagoiensis gen. nov., sp. nov., Dictyobacter kobayashii sp. nov., D. alpinus sp. nov., and D. joshuensis sp. nov. and description of Dictyobacteraceae fam. nov. within the order Ktedonobacterales isolated from Tengu-no-mugimeshi.</title>
        <authorList>
            <person name="Wang C.M."/>
            <person name="Zheng Y."/>
            <person name="Sakai Y."/>
            <person name="Toyoda A."/>
            <person name="Minakuchi Y."/>
            <person name="Abe K."/>
            <person name="Yokota A."/>
            <person name="Yabe S."/>
        </authorList>
    </citation>
    <scope>NUCLEOTIDE SEQUENCE [LARGE SCALE GENOMIC DNA]</scope>
    <source>
        <strain evidence="4">Uno11</strain>
    </source>
</reference>
<dbReference type="Proteomes" id="UP000287188">
    <property type="component" value="Unassembled WGS sequence"/>
</dbReference>
<evidence type="ECO:0000256" key="1">
    <source>
        <dbReference type="SAM" id="Phobius"/>
    </source>
</evidence>
<proteinExistence type="predicted"/>
<feature type="transmembrane region" description="Helical" evidence="1">
    <location>
        <begin position="54"/>
        <end position="76"/>
    </location>
</feature>
<dbReference type="InterPro" id="IPR003675">
    <property type="entry name" value="Rce1/LyrA-like_dom"/>
</dbReference>
<dbReference type="RefSeq" id="WP_161977374.1">
    <property type="nucleotide sequence ID" value="NZ_BIFS01000001.1"/>
</dbReference>
<dbReference type="Pfam" id="PF02517">
    <property type="entry name" value="Rce1-like"/>
    <property type="match status" value="1"/>
</dbReference>
<feature type="transmembrane region" description="Helical" evidence="1">
    <location>
        <begin position="82"/>
        <end position="105"/>
    </location>
</feature>
<keyword evidence="1" id="KW-0812">Transmembrane</keyword>
<keyword evidence="1" id="KW-0472">Membrane</keyword>
<organism evidence="3 4">
    <name type="scientific">Dictyobacter kobayashii</name>
    <dbReference type="NCBI Taxonomy" id="2014872"/>
    <lineage>
        <taxon>Bacteria</taxon>
        <taxon>Bacillati</taxon>
        <taxon>Chloroflexota</taxon>
        <taxon>Ktedonobacteria</taxon>
        <taxon>Ktedonobacterales</taxon>
        <taxon>Dictyobacteraceae</taxon>
        <taxon>Dictyobacter</taxon>
    </lineage>
</organism>
<keyword evidence="1" id="KW-1133">Transmembrane helix</keyword>
<dbReference type="GO" id="GO:0080120">
    <property type="term" value="P:CAAX-box protein maturation"/>
    <property type="evidence" value="ECO:0007669"/>
    <property type="project" value="UniProtKB-ARBA"/>
</dbReference>
<dbReference type="AlphaFoldDB" id="A0A402AJR1"/>
<gene>
    <name evidence="3" type="ORF">KDK_31610</name>
</gene>
<feature type="transmembrane region" description="Helical" evidence="1">
    <location>
        <begin position="6"/>
        <end position="23"/>
    </location>
</feature>
<accession>A0A402AJR1</accession>
<evidence type="ECO:0000313" key="3">
    <source>
        <dbReference type="EMBL" id="GCE19361.1"/>
    </source>
</evidence>
<comment type="caution">
    <text evidence="3">The sequence shown here is derived from an EMBL/GenBank/DDBJ whole genome shotgun (WGS) entry which is preliminary data.</text>
</comment>
<evidence type="ECO:0000259" key="2">
    <source>
        <dbReference type="Pfam" id="PF02517"/>
    </source>
</evidence>
<evidence type="ECO:0000313" key="4">
    <source>
        <dbReference type="Proteomes" id="UP000287188"/>
    </source>
</evidence>
<feature type="transmembrane region" description="Helical" evidence="1">
    <location>
        <begin position="217"/>
        <end position="238"/>
    </location>
</feature>
<feature type="transmembrane region" description="Helical" evidence="1">
    <location>
        <begin position="193"/>
        <end position="211"/>
    </location>
</feature>
<protein>
    <recommendedName>
        <fullName evidence="2">CAAX prenyl protease 2/Lysostaphin resistance protein A-like domain-containing protein</fullName>
    </recommendedName>
</protein>
<sequence>MSNVALILSSLFTLYIGIVRPLLSRRRYQKFKEAVVNHPTLRTRYYRRILVEPWLWLVVIGIILQLDSAPLSVLGLKTPDDWTLTILLIAEVVILLIIVHAVLLYRMKKTQRPAMAAALILKIKELLPHTAQERSLWLFISITAGICEEITFRGFLLVYFLAISNFFGLQIPLAEAAFLSSVLFGFAHIYQGWKGVLGTGLLGAIFAYLYISTGSLILPIIIHILIDARIVFLVPALLKLDQPKKD</sequence>
<name>A0A402AJR1_9CHLR</name>
<dbReference type="EMBL" id="BIFS01000001">
    <property type="protein sequence ID" value="GCE19361.1"/>
    <property type="molecule type" value="Genomic_DNA"/>
</dbReference>
<keyword evidence="4" id="KW-1185">Reference proteome</keyword>